<evidence type="ECO:0000313" key="5">
    <source>
        <dbReference type="Proteomes" id="UP000681967"/>
    </source>
</evidence>
<dbReference type="Pfam" id="PF00069">
    <property type="entry name" value="Pkinase"/>
    <property type="match status" value="1"/>
</dbReference>
<reference evidence="4" key="1">
    <citation type="submission" date="2021-02" db="EMBL/GenBank/DDBJ databases">
        <authorList>
            <person name="Nowell W R."/>
        </authorList>
    </citation>
    <scope>NUCLEOTIDE SEQUENCE</scope>
</reference>
<feature type="domain" description="Protein kinase" evidence="3">
    <location>
        <begin position="1"/>
        <end position="176"/>
    </location>
</feature>
<dbReference type="AlphaFoldDB" id="A0A8S3CWV5"/>
<gene>
    <name evidence="4" type="ORF">BYL167_LOCUS54333</name>
</gene>
<accession>A0A8S3CWV5</accession>
<evidence type="ECO:0000259" key="3">
    <source>
        <dbReference type="PROSITE" id="PS50011"/>
    </source>
</evidence>
<organism evidence="4 5">
    <name type="scientific">Rotaria magnacalcarata</name>
    <dbReference type="NCBI Taxonomy" id="392030"/>
    <lineage>
        <taxon>Eukaryota</taxon>
        <taxon>Metazoa</taxon>
        <taxon>Spiralia</taxon>
        <taxon>Gnathifera</taxon>
        <taxon>Rotifera</taxon>
        <taxon>Eurotatoria</taxon>
        <taxon>Bdelloidea</taxon>
        <taxon>Philodinida</taxon>
        <taxon>Philodinidae</taxon>
        <taxon>Rotaria</taxon>
    </lineage>
</organism>
<keyword evidence="2" id="KW-0067">ATP-binding</keyword>
<dbReference type="GO" id="GO:0005737">
    <property type="term" value="C:cytoplasm"/>
    <property type="evidence" value="ECO:0007669"/>
    <property type="project" value="TreeGrafter"/>
</dbReference>
<dbReference type="InterPro" id="IPR011009">
    <property type="entry name" value="Kinase-like_dom_sf"/>
</dbReference>
<dbReference type="SMART" id="SM00220">
    <property type="entry name" value="S_TKc"/>
    <property type="match status" value="1"/>
</dbReference>
<dbReference type="InterPro" id="IPR008271">
    <property type="entry name" value="Ser/Thr_kinase_AS"/>
</dbReference>
<protein>
    <recommendedName>
        <fullName evidence="3">Protein kinase domain-containing protein</fullName>
    </recommendedName>
</protein>
<dbReference type="GO" id="GO:0035556">
    <property type="term" value="P:intracellular signal transduction"/>
    <property type="evidence" value="ECO:0007669"/>
    <property type="project" value="TreeGrafter"/>
</dbReference>
<dbReference type="InterPro" id="IPR000719">
    <property type="entry name" value="Prot_kinase_dom"/>
</dbReference>
<dbReference type="PROSITE" id="PS50011">
    <property type="entry name" value="PROTEIN_KINASE_DOM"/>
    <property type="match status" value="1"/>
</dbReference>
<evidence type="ECO:0000256" key="2">
    <source>
        <dbReference type="ARBA" id="ARBA00022840"/>
    </source>
</evidence>
<feature type="non-terminal residue" evidence="4">
    <location>
        <position position="176"/>
    </location>
</feature>
<dbReference type="FunFam" id="1.10.510.10:FF:000571">
    <property type="entry name" value="Maternal embryonic leucine zipper kinase"/>
    <property type="match status" value="1"/>
</dbReference>
<dbReference type="EMBL" id="CAJOBH010190367">
    <property type="protein sequence ID" value="CAF4962563.1"/>
    <property type="molecule type" value="Genomic_DNA"/>
</dbReference>
<dbReference type="PROSITE" id="PS00108">
    <property type="entry name" value="PROTEIN_KINASE_ST"/>
    <property type="match status" value="1"/>
</dbReference>
<dbReference type="Gene3D" id="1.10.510.10">
    <property type="entry name" value="Transferase(Phosphotransferase) domain 1"/>
    <property type="match status" value="1"/>
</dbReference>
<dbReference type="PANTHER" id="PTHR24346">
    <property type="entry name" value="MAP/MICROTUBULE AFFINITY-REGULATING KINASE"/>
    <property type="match status" value="1"/>
</dbReference>
<dbReference type="PANTHER" id="PTHR24346:SF45">
    <property type="entry name" value="PROTEIN KINASE DOMAIN-CONTAINING PROTEIN"/>
    <property type="match status" value="1"/>
</dbReference>
<keyword evidence="1" id="KW-0547">Nucleotide-binding</keyword>
<comment type="caution">
    <text evidence="4">The sequence shown here is derived from an EMBL/GenBank/DDBJ whole genome shotgun (WGS) entry which is preliminary data.</text>
</comment>
<proteinExistence type="predicted"/>
<dbReference type="Proteomes" id="UP000681967">
    <property type="component" value="Unassembled WGS sequence"/>
</dbReference>
<evidence type="ECO:0000256" key="1">
    <source>
        <dbReference type="ARBA" id="ARBA00022741"/>
    </source>
</evidence>
<name>A0A8S3CWV5_9BILA</name>
<feature type="non-terminal residue" evidence="4">
    <location>
        <position position="1"/>
    </location>
</feature>
<dbReference type="GO" id="GO:0005524">
    <property type="term" value="F:ATP binding"/>
    <property type="evidence" value="ECO:0007669"/>
    <property type="project" value="UniProtKB-KW"/>
</dbReference>
<dbReference type="SUPFAM" id="SSF56112">
    <property type="entry name" value="Protein kinase-like (PK-like)"/>
    <property type="match status" value="1"/>
</dbReference>
<evidence type="ECO:0000313" key="4">
    <source>
        <dbReference type="EMBL" id="CAF4962563.1"/>
    </source>
</evidence>
<sequence length="176" mass="20035">KLVQHPNVVRLYEVIDTPNKLYLILEFGDGGDMYDYIMRHANGLNESTARRYFRQICRALKYCHEMHVCHRDLKPENLVFFEKQGIVKLTDFGFSNQFSPGKKLLTSCGSLAYSAPEILLGDPYDAPAVDIWSLGVILFMLVTGRAPFQEANDSETVMMILDCCYKLPPNISSECQ</sequence>
<dbReference type="GO" id="GO:0004674">
    <property type="term" value="F:protein serine/threonine kinase activity"/>
    <property type="evidence" value="ECO:0007669"/>
    <property type="project" value="TreeGrafter"/>
</dbReference>